<keyword evidence="1" id="KW-0443">Lipid metabolism</keyword>
<reference evidence="3" key="1">
    <citation type="journal article" date="2015" name="Nature">
        <title>Complex archaea that bridge the gap between prokaryotes and eukaryotes.</title>
        <authorList>
            <person name="Spang A."/>
            <person name="Saw J.H."/>
            <person name="Jorgensen S.L."/>
            <person name="Zaremba-Niedzwiedzka K."/>
            <person name="Martijn J."/>
            <person name="Lind A.E."/>
            <person name="van Eijk R."/>
            <person name="Schleper C."/>
            <person name="Guy L."/>
            <person name="Ettema T.J."/>
        </authorList>
    </citation>
    <scope>NUCLEOTIDE SEQUENCE</scope>
</reference>
<organism evidence="3">
    <name type="scientific">marine sediment metagenome</name>
    <dbReference type="NCBI Taxonomy" id="412755"/>
    <lineage>
        <taxon>unclassified sequences</taxon>
        <taxon>metagenomes</taxon>
        <taxon>ecological metagenomes</taxon>
    </lineage>
</organism>
<sequence length="408" mass="46928">MYKILSLDGGGSWAIIQLLTLKDRFGNIKGHQILQKFNLVIANSGGSIVLAALAENYTIDEAISLFKEEKNREKIFHKNKFKDRYFPVDYLGLFNAGFGPKYSQKKKKEAFESLFPEIDKVQMNELPKLIGNESLKIIVATYDALNNRAKFFKSFSSNPESYDSVRLTQAINGSSNAPVQYFDFPARFKAKQSDIFYELWDGALGGFNNPILAGIIEAYKLGVDLKTIQVISLGTSNSLMSSDAKENFWNWKQIALKFRKKKLSFSKWKPQLNFFKETVLHQAKTILYQPPDTANYIAMMFLKVATSKNLNDQIIRLSPLIHYDENTPKEVVPLVQQLYQLDMDLTTDEEIATLIECFKAWKGAKLYNQPIEFKVERNNDLLFLQGDKWYTDGMERWRNWEDTNDVSA</sequence>
<dbReference type="InterPro" id="IPR016035">
    <property type="entry name" value="Acyl_Trfase/lysoPLipase"/>
</dbReference>
<dbReference type="SUPFAM" id="SSF52151">
    <property type="entry name" value="FabD/lysophospholipase-like"/>
    <property type="match status" value="1"/>
</dbReference>
<gene>
    <name evidence="3" type="ORF">LCGC14_0129430</name>
</gene>
<protein>
    <recommendedName>
        <fullName evidence="2">PNPLA domain-containing protein</fullName>
    </recommendedName>
</protein>
<evidence type="ECO:0000259" key="2">
    <source>
        <dbReference type="PROSITE" id="PS51635"/>
    </source>
</evidence>
<evidence type="ECO:0000256" key="1">
    <source>
        <dbReference type="ARBA" id="ARBA00023098"/>
    </source>
</evidence>
<dbReference type="PANTHER" id="PTHR24138">
    <property type="entry name" value="INTRACELLLAR PHOSPHOLIPASE A FAMILY"/>
    <property type="match status" value="1"/>
</dbReference>
<dbReference type="GO" id="GO:0006629">
    <property type="term" value="P:lipid metabolic process"/>
    <property type="evidence" value="ECO:0007669"/>
    <property type="project" value="UniProtKB-KW"/>
</dbReference>
<dbReference type="PANTHER" id="PTHR24138:SF12">
    <property type="entry name" value="PATATIN FAMILY PROTEIN"/>
    <property type="match status" value="1"/>
</dbReference>
<dbReference type="AlphaFoldDB" id="A0A0F9XLG7"/>
<dbReference type="Pfam" id="PF01734">
    <property type="entry name" value="Patatin"/>
    <property type="match status" value="1"/>
</dbReference>
<proteinExistence type="predicted"/>
<feature type="domain" description="PNPLA" evidence="2">
    <location>
        <begin position="5"/>
        <end position="215"/>
    </location>
</feature>
<name>A0A0F9XLG7_9ZZZZ</name>
<comment type="caution">
    <text evidence="3">The sequence shown here is derived from an EMBL/GenBank/DDBJ whole genome shotgun (WGS) entry which is preliminary data.</text>
</comment>
<dbReference type="InterPro" id="IPR002641">
    <property type="entry name" value="PNPLA_dom"/>
</dbReference>
<dbReference type="Gene3D" id="3.40.1090.10">
    <property type="entry name" value="Cytosolic phospholipase A2 catalytic domain"/>
    <property type="match status" value="1"/>
</dbReference>
<evidence type="ECO:0000313" key="3">
    <source>
        <dbReference type="EMBL" id="KKO00177.1"/>
    </source>
</evidence>
<accession>A0A0F9XLG7</accession>
<dbReference type="InterPro" id="IPR047156">
    <property type="entry name" value="Teg/CotR/CapV-like"/>
</dbReference>
<dbReference type="EMBL" id="LAZR01000042">
    <property type="protein sequence ID" value="KKO00177.1"/>
    <property type="molecule type" value="Genomic_DNA"/>
</dbReference>
<dbReference type="PROSITE" id="PS51635">
    <property type="entry name" value="PNPLA"/>
    <property type="match status" value="1"/>
</dbReference>